<dbReference type="CDD" id="cd08963">
    <property type="entry name" value="L-asparaginase_I"/>
    <property type="match status" value="1"/>
</dbReference>
<gene>
    <name evidence="8" type="ORF">BECKFW1821C_GA0114237_10026</name>
</gene>
<dbReference type="PANTHER" id="PTHR11707:SF28">
    <property type="entry name" value="60 KDA LYSOPHOSPHOLIPASE"/>
    <property type="match status" value="1"/>
</dbReference>
<dbReference type="SUPFAM" id="SSF53774">
    <property type="entry name" value="Glutaminase/Asparaginase"/>
    <property type="match status" value="1"/>
</dbReference>
<evidence type="ECO:0000259" key="6">
    <source>
        <dbReference type="Pfam" id="PF00710"/>
    </source>
</evidence>
<organism evidence="8">
    <name type="scientific">Candidatus Kentrum sp. FW</name>
    <dbReference type="NCBI Taxonomy" id="2126338"/>
    <lineage>
        <taxon>Bacteria</taxon>
        <taxon>Pseudomonadati</taxon>
        <taxon>Pseudomonadota</taxon>
        <taxon>Gammaproteobacteria</taxon>
        <taxon>Candidatus Kentrum</taxon>
    </lineage>
</organism>
<dbReference type="GO" id="GO:0004067">
    <property type="term" value="F:asparaginase activity"/>
    <property type="evidence" value="ECO:0007669"/>
    <property type="project" value="UniProtKB-UniRule"/>
</dbReference>
<dbReference type="InterPro" id="IPR027474">
    <property type="entry name" value="L-asparaginase_N"/>
</dbReference>
<accession>A0A450T6T8</accession>
<dbReference type="InterPro" id="IPR006034">
    <property type="entry name" value="Asparaginase/glutaminase-like"/>
</dbReference>
<dbReference type="EC" id="3.5.1.1" evidence="1"/>
<dbReference type="EMBL" id="CAADFE010000002">
    <property type="protein sequence ID" value="VFJ62211.1"/>
    <property type="molecule type" value="Genomic_DNA"/>
</dbReference>
<dbReference type="PRINTS" id="PR00139">
    <property type="entry name" value="ASNGLNASE"/>
</dbReference>
<evidence type="ECO:0000256" key="2">
    <source>
        <dbReference type="ARBA" id="ARBA00022801"/>
    </source>
</evidence>
<feature type="binding site" evidence="4">
    <location>
        <begin position="229"/>
        <end position="230"/>
    </location>
    <ligand>
        <name>substrate</name>
    </ligand>
</feature>
<dbReference type="PROSITE" id="PS51732">
    <property type="entry name" value="ASN_GLN_ASE_3"/>
    <property type="match status" value="1"/>
</dbReference>
<feature type="domain" description="Asparaginase/glutaminase C-terminal" evidence="7">
    <location>
        <begin position="358"/>
        <end position="464"/>
    </location>
</feature>
<dbReference type="Pfam" id="PF17763">
    <property type="entry name" value="Asparaginase_C"/>
    <property type="match status" value="1"/>
</dbReference>
<keyword evidence="2" id="KW-0378">Hydrolase</keyword>
<dbReference type="InterPro" id="IPR027473">
    <property type="entry name" value="L-asparaginase_C"/>
</dbReference>
<proteinExistence type="predicted"/>
<feature type="domain" description="L-asparaginase N-terminal" evidence="6">
    <location>
        <begin position="133"/>
        <end position="335"/>
    </location>
</feature>
<protein>
    <recommendedName>
        <fullName evidence="1">asparaginase</fullName>
        <ecNumber evidence="1">3.5.1.1</ecNumber>
    </recommendedName>
</protein>
<dbReference type="SMART" id="SM00870">
    <property type="entry name" value="Asparaginase"/>
    <property type="match status" value="1"/>
</dbReference>
<evidence type="ECO:0000256" key="1">
    <source>
        <dbReference type="ARBA" id="ARBA00012920"/>
    </source>
</evidence>
<dbReference type="Pfam" id="PF00710">
    <property type="entry name" value="Asparaginase"/>
    <property type="match status" value="1"/>
</dbReference>
<dbReference type="AlphaFoldDB" id="A0A450T6T8"/>
<reference evidence="8" key="1">
    <citation type="submission" date="2019-02" db="EMBL/GenBank/DDBJ databases">
        <authorList>
            <person name="Gruber-Vodicka R. H."/>
            <person name="Seah K. B. B."/>
        </authorList>
    </citation>
    <scope>NUCLEOTIDE SEQUENCE</scope>
    <source>
        <strain evidence="8">BECK_BZ131</strain>
    </source>
</reference>
<dbReference type="Gene3D" id="3.40.50.40">
    <property type="match status" value="1"/>
</dbReference>
<dbReference type="NCBIfam" id="TIGR00519">
    <property type="entry name" value="asnASE_I"/>
    <property type="match status" value="1"/>
</dbReference>
<dbReference type="PROSITE" id="PS00917">
    <property type="entry name" value="ASN_GLN_ASE_2"/>
    <property type="match status" value="1"/>
</dbReference>
<evidence type="ECO:0000256" key="5">
    <source>
        <dbReference type="PROSITE-ProRule" id="PRU10100"/>
    </source>
</evidence>
<evidence type="ECO:0000256" key="4">
    <source>
        <dbReference type="PIRSR" id="PIRSR001220-2"/>
    </source>
</evidence>
<feature type="active site" description="O-isoaspartyl threonine intermediate" evidence="3">
    <location>
        <position position="141"/>
    </location>
</feature>
<feature type="binding site" evidence="4">
    <location>
        <position position="198"/>
    </location>
    <ligand>
        <name>substrate</name>
    </ligand>
</feature>
<dbReference type="FunFam" id="3.40.50.40:FF:000001">
    <property type="entry name" value="L-asparaginase 1"/>
    <property type="match status" value="1"/>
</dbReference>
<dbReference type="InterPro" id="IPR040919">
    <property type="entry name" value="Asparaginase_C"/>
</dbReference>
<feature type="active site" evidence="5">
    <location>
        <position position="229"/>
    </location>
</feature>
<dbReference type="InterPro" id="IPR036152">
    <property type="entry name" value="Asp/glu_Ase-like_sf"/>
</dbReference>
<dbReference type="InterPro" id="IPR006033">
    <property type="entry name" value="AsnA_fam"/>
</dbReference>
<dbReference type="InterPro" id="IPR037152">
    <property type="entry name" value="L-asparaginase_N_sf"/>
</dbReference>
<evidence type="ECO:0000313" key="8">
    <source>
        <dbReference type="EMBL" id="VFJ62211.1"/>
    </source>
</evidence>
<evidence type="ECO:0000256" key="3">
    <source>
        <dbReference type="PIRSR" id="PIRSR001220-1"/>
    </source>
</evidence>
<dbReference type="Gene3D" id="3.40.50.1170">
    <property type="entry name" value="L-asparaginase, N-terminal domain"/>
    <property type="match status" value="1"/>
</dbReference>
<evidence type="ECO:0000259" key="7">
    <source>
        <dbReference type="Pfam" id="PF17763"/>
    </source>
</evidence>
<dbReference type="PIRSF" id="PIRSF500176">
    <property type="entry name" value="L_ASNase"/>
    <property type="match status" value="1"/>
</dbReference>
<dbReference type="InterPro" id="IPR041725">
    <property type="entry name" value="L-asparaginase_I"/>
</dbReference>
<name>A0A450T6T8_9GAMM</name>
<dbReference type="SFLD" id="SFLDS00057">
    <property type="entry name" value="Glutaminase/Asparaginase"/>
    <property type="match status" value="1"/>
</dbReference>
<sequence>MAVVRKLIIGVRKLDSGVPNLIDAPKRCAAVVRSLDDAPKRCVIEAPSFDGELLNFDDKVPNSDDELPNLDVAHRNLDDKVRISNDDVPDVGGTHRRSNDGYSRAVKIKGSVKLKCDKPKKKQMTADSYTDGVLIIYTGGTIGSVHEDPKDPMSPLVPGSMEEVLESLPGYMKRDKKIALGDEAIHLEAVAMDEPIDSSNISAKDWQEMARIIEENYKDYEGFVLLHGTDTMAYTSSALAFMLENLAKPVIVTGSQLPIGETRSDAVQNVVTAIEFAAAHSLGRSVVPEVCVLFHNELFRGCRLRKVSASGYRGFDSPNLLPLGNAGEHITVRAELTRRVQTESARLSVAMDLDMDIMSLEIFPGIKPEVLRAIFDTDGLKGVVLKTFGTGNAPTTSEFLREIEYGVREKGLLFVNVTQCVQGEVEQGLYEVSAGLLGAGVVSGLDMTPEAALTKMAMVLGKQLKGGRRDEADMMQLDLRGEQRASIYNVHFRPRDMENGESVWPITLRDEAGPLVLEQDGDVFQGHMQGNAPYKDKKLEQAFLRLLGLRSTGKRGRLDFKVYLDEPKATEDSPEEGHTYLGTISKRFTSDTDNMILDITRSAQQLIDMGHNLELTLVPLGGSDIEIQSAHIALVTRD</sequence>
<dbReference type="GO" id="GO:0009066">
    <property type="term" value="P:aspartate family amino acid metabolic process"/>
    <property type="evidence" value="ECO:0007669"/>
    <property type="project" value="UniProtKB-ARBA"/>
</dbReference>
<dbReference type="PANTHER" id="PTHR11707">
    <property type="entry name" value="L-ASPARAGINASE"/>
    <property type="match status" value="1"/>
</dbReference>
<dbReference type="PIRSF" id="PIRSF001220">
    <property type="entry name" value="L-ASNase_gatD"/>
    <property type="match status" value="1"/>
</dbReference>
<dbReference type="InterPro" id="IPR027475">
    <property type="entry name" value="Asparaginase/glutaminase_AS2"/>
</dbReference>